<dbReference type="PANTHER" id="PTHR37542">
    <property type="entry name" value="HELO DOMAIN-CONTAINING PROTEIN-RELATED"/>
    <property type="match status" value="1"/>
</dbReference>
<dbReference type="OrthoDB" id="1911848at2759"/>
<dbReference type="AlphaFoldDB" id="A0A8H3FXU9"/>
<protein>
    <recommendedName>
        <fullName evidence="2">Protein kinase domain-containing protein</fullName>
    </recommendedName>
</protein>
<evidence type="ECO:0000256" key="1">
    <source>
        <dbReference type="SAM" id="MobiDB-lite"/>
    </source>
</evidence>
<evidence type="ECO:0000313" key="4">
    <source>
        <dbReference type="Proteomes" id="UP000664521"/>
    </source>
</evidence>
<dbReference type="Pfam" id="PF14479">
    <property type="entry name" value="HeLo"/>
    <property type="match status" value="1"/>
</dbReference>
<dbReference type="GO" id="GO:0005524">
    <property type="term" value="F:ATP binding"/>
    <property type="evidence" value="ECO:0007669"/>
    <property type="project" value="InterPro"/>
</dbReference>
<dbReference type="SUPFAM" id="SSF56112">
    <property type="entry name" value="Protein kinase-like (PK-like)"/>
    <property type="match status" value="1"/>
</dbReference>
<evidence type="ECO:0000259" key="2">
    <source>
        <dbReference type="PROSITE" id="PS50011"/>
    </source>
</evidence>
<feature type="region of interest" description="Disordered" evidence="1">
    <location>
        <begin position="434"/>
        <end position="457"/>
    </location>
</feature>
<reference evidence="3" key="1">
    <citation type="submission" date="2021-03" db="EMBL/GenBank/DDBJ databases">
        <authorList>
            <person name="Tagirdzhanova G."/>
        </authorList>
    </citation>
    <scope>NUCLEOTIDE SEQUENCE</scope>
</reference>
<comment type="caution">
    <text evidence="3">The sequence shown here is derived from an EMBL/GenBank/DDBJ whole genome shotgun (WGS) entry which is preliminary data.</text>
</comment>
<proteinExistence type="predicted"/>
<dbReference type="InterPro" id="IPR011009">
    <property type="entry name" value="Kinase-like_dom_sf"/>
</dbReference>
<dbReference type="GO" id="GO:0004672">
    <property type="term" value="F:protein kinase activity"/>
    <property type="evidence" value="ECO:0007669"/>
    <property type="project" value="InterPro"/>
</dbReference>
<dbReference type="Gene3D" id="1.10.510.10">
    <property type="entry name" value="Transferase(Phosphotransferase) domain 1"/>
    <property type="match status" value="1"/>
</dbReference>
<feature type="domain" description="Protein kinase" evidence="2">
    <location>
        <begin position="248"/>
        <end position="584"/>
    </location>
</feature>
<dbReference type="Gene3D" id="1.20.120.1020">
    <property type="entry name" value="Prion-inhibition and propagation, HeLo domain"/>
    <property type="match status" value="1"/>
</dbReference>
<dbReference type="EMBL" id="CAJPDS010000073">
    <property type="protein sequence ID" value="CAF9934256.1"/>
    <property type="molecule type" value="Genomic_DNA"/>
</dbReference>
<organism evidence="3 4">
    <name type="scientific">Heterodermia speciosa</name>
    <dbReference type="NCBI Taxonomy" id="116794"/>
    <lineage>
        <taxon>Eukaryota</taxon>
        <taxon>Fungi</taxon>
        <taxon>Dikarya</taxon>
        <taxon>Ascomycota</taxon>
        <taxon>Pezizomycotina</taxon>
        <taxon>Lecanoromycetes</taxon>
        <taxon>OSLEUM clade</taxon>
        <taxon>Lecanoromycetidae</taxon>
        <taxon>Caliciales</taxon>
        <taxon>Physciaceae</taxon>
        <taxon>Heterodermia</taxon>
    </lineage>
</organism>
<dbReference type="Proteomes" id="UP000664521">
    <property type="component" value="Unassembled WGS sequence"/>
</dbReference>
<name>A0A8H3FXU9_9LECA</name>
<sequence length="593" mass="67539">MEVSGLVFGVIPAVLQLYKVAEAAYDFYHDVKGFRSSYQELFLCLEIERFRFKRWGNHTLSESHLEEAKAHPSEMKLFELLDTILKRICDTFSDSAQMMSAYSENTPSGTENRENSITHTDNATEDWRALGSPHLSPKPSNRHAIPGLAKVAKFVLRDRDKLEKLIKKLSYWNDSLDKLTSRLDQESARRQLRTHFSTSDSDQLRRLEIAAALLQHHDIASMASTRRLIEEGNKEELSAEEGSKDSHVDLQYHLDLGDLSEMSDGYRTETNRATAIYRDGPVIIDWRSCRDDTWRKENPEAFRLRTENLAKVLNSDLRPLGLCVLQCVGYLNRGTNLTGYAFRPPPGYGASLKPTSLLDIFKRCRKAEDVAELGERFELAKALVSTVFEIHNLGWMHKNLLPSNILFWPKPGSNQEPNLRKPYIVGFDVSRLNRPDEVSEKPSSGPDDELYRHPEYKGDDPRRFLPSYDMYSLGVMLFEIGMWRTVVAHGSSSQSRAIARPPPWSNPSSSPLSIAHTSHTVDPRYVENVVLNGSVMDLKRYMGIRYRDAVIACLNKDLDALWDDEACDRGEQLRVYLGEVHSMIVEPIAQCNA</sequence>
<dbReference type="PROSITE" id="PS50011">
    <property type="entry name" value="PROTEIN_KINASE_DOM"/>
    <property type="match status" value="1"/>
</dbReference>
<dbReference type="InterPro" id="IPR000719">
    <property type="entry name" value="Prot_kinase_dom"/>
</dbReference>
<dbReference type="PANTHER" id="PTHR37542:SF3">
    <property type="entry name" value="PRION-INHIBITION AND PROPAGATION HELO DOMAIN-CONTAINING PROTEIN"/>
    <property type="match status" value="1"/>
</dbReference>
<dbReference type="InterPro" id="IPR038305">
    <property type="entry name" value="HeLo_sf"/>
</dbReference>
<keyword evidence="4" id="KW-1185">Reference proteome</keyword>
<accession>A0A8H3FXU9</accession>
<gene>
    <name evidence="3" type="ORF">HETSPECPRED_009160</name>
</gene>
<evidence type="ECO:0000313" key="3">
    <source>
        <dbReference type="EMBL" id="CAF9934256.1"/>
    </source>
</evidence>
<dbReference type="InterPro" id="IPR029498">
    <property type="entry name" value="HeLo_dom"/>
</dbReference>